<dbReference type="GO" id="GO:0016887">
    <property type="term" value="F:ATP hydrolysis activity"/>
    <property type="evidence" value="ECO:0007669"/>
    <property type="project" value="InterPro"/>
</dbReference>
<dbReference type="Gene3D" id="1.10.10.1820">
    <property type="entry name" value="BsuBI/PstI restriction endonuclease-like"/>
    <property type="match status" value="1"/>
</dbReference>
<dbReference type="InterPro" id="IPR003959">
    <property type="entry name" value="ATPase_AAA_core"/>
</dbReference>
<dbReference type="AlphaFoldDB" id="A0A1G8LG29"/>
<sequence>MENKKIIEAQTILENLGLPESQQNKLSALTLLALAGIKPNDKWKNATAKRLTLSKDIMTFVNDYYDADYKPNSRESFRKIALNPFVNYNLAVLNPDGKLSPTSSLTNYALSDLAVETIKKYNTEKWESAVEEFKLKQFPENSMPNFKLTKFEIKNFKSIDEDKIELGRFNVFIGTNGSGKSNVLEAFAMAGASVNKEVDFEGLYGRGVRIARPNLTMSSFKSMSQDESINFRLEYTEDGETYSHNMELIPENSNDIFTNWIDKRNDRNKMLGFFIELLEEYKDGSIQLTENNFLEHIEKLRIIRTQETLPSILSEYVIYDLNTKSLRGVIPADSRRTPLGINGEGLDLLIANFNSYEREMLTKYCVDLFDWLFSISNDKEDRAKLDGLKLGRSASTLLFVDKFMQKQNNTFSAENSNEGILHVLFYLALFISNKTPKIFAIDNIETALNPKLCRVLIKLLAKLAEERGKQVLITTHNPAILDGLNLLDDDQRLFEVYRDNNGKTKTRRIKFKQDLSDKKYRLSDMWIKGLLGAVPKNF</sequence>
<dbReference type="EMBL" id="FNDW01000009">
    <property type="protein sequence ID" value="SDI54457.1"/>
    <property type="molecule type" value="Genomic_DNA"/>
</dbReference>
<keyword evidence="4" id="KW-1185">Reference proteome</keyword>
<dbReference type="Pfam" id="PF13304">
    <property type="entry name" value="AAA_21"/>
    <property type="match status" value="1"/>
</dbReference>
<proteinExistence type="predicted"/>
<organism evidence="3 4">
    <name type="scientific">Chryseobacterium taeanense</name>
    <dbReference type="NCBI Taxonomy" id="311334"/>
    <lineage>
        <taxon>Bacteria</taxon>
        <taxon>Pseudomonadati</taxon>
        <taxon>Bacteroidota</taxon>
        <taxon>Flavobacteriia</taxon>
        <taxon>Flavobacteriales</taxon>
        <taxon>Weeksellaceae</taxon>
        <taxon>Chryseobacterium group</taxon>
        <taxon>Chryseobacterium</taxon>
    </lineage>
</organism>
<evidence type="ECO:0000313" key="4">
    <source>
        <dbReference type="Proteomes" id="UP000198869"/>
    </source>
</evidence>
<gene>
    <name evidence="3" type="ORF">SAMN05421846_10987</name>
</gene>
<dbReference type="OrthoDB" id="9784297at2"/>
<dbReference type="InterPro" id="IPR041962">
    <property type="entry name" value="BsuBI/PstI_N_sf"/>
</dbReference>
<feature type="domain" description="ATPase AAA-type core" evidence="1">
    <location>
        <begin position="169"/>
        <end position="482"/>
    </location>
</feature>
<dbReference type="Gene3D" id="3.40.50.300">
    <property type="entry name" value="P-loop containing nucleotide triphosphate hydrolases"/>
    <property type="match status" value="1"/>
</dbReference>
<reference evidence="4" key="1">
    <citation type="submission" date="2016-10" db="EMBL/GenBank/DDBJ databases">
        <authorList>
            <person name="Varghese N."/>
            <person name="Submissions S."/>
        </authorList>
    </citation>
    <scope>NUCLEOTIDE SEQUENCE [LARGE SCALE GENOMIC DNA]</scope>
    <source>
        <strain evidence="4">DSM 17071</strain>
    </source>
</reference>
<dbReference type="PANTHER" id="PTHR43581:SF4">
    <property type="entry name" value="ATP_GTP PHOSPHATASE"/>
    <property type="match status" value="1"/>
</dbReference>
<feature type="domain" description="BsuBI/PstI restriction endonuclease HTH" evidence="2">
    <location>
        <begin position="4"/>
        <end position="135"/>
    </location>
</feature>
<dbReference type="STRING" id="311334.SAMN05421846_10987"/>
<protein>
    <submittedName>
        <fullName evidence="3">Predicted ATPase</fullName>
    </submittedName>
</protein>
<dbReference type="PANTHER" id="PTHR43581">
    <property type="entry name" value="ATP/GTP PHOSPHATASE"/>
    <property type="match status" value="1"/>
</dbReference>
<name>A0A1G8LG29_9FLAO</name>
<evidence type="ECO:0000259" key="1">
    <source>
        <dbReference type="Pfam" id="PF13304"/>
    </source>
</evidence>
<dbReference type="InterPro" id="IPR051396">
    <property type="entry name" value="Bact_Antivir_Def_Nuclease"/>
</dbReference>
<dbReference type="RefSeq" id="WP_089859540.1">
    <property type="nucleotide sequence ID" value="NZ_FNDW01000009.1"/>
</dbReference>
<dbReference type="InterPro" id="IPR041454">
    <property type="entry name" value="BsuBI/PstI_N"/>
</dbReference>
<dbReference type="GO" id="GO:0005524">
    <property type="term" value="F:ATP binding"/>
    <property type="evidence" value="ECO:0007669"/>
    <property type="project" value="InterPro"/>
</dbReference>
<dbReference type="Proteomes" id="UP000198869">
    <property type="component" value="Unassembled WGS sequence"/>
</dbReference>
<dbReference type="SUPFAM" id="SSF52540">
    <property type="entry name" value="P-loop containing nucleoside triphosphate hydrolases"/>
    <property type="match status" value="1"/>
</dbReference>
<accession>A0A1G8LG29</accession>
<dbReference type="InterPro" id="IPR027417">
    <property type="entry name" value="P-loop_NTPase"/>
</dbReference>
<dbReference type="Pfam" id="PF17728">
    <property type="entry name" value="BsuBI_PstI_RE_N"/>
    <property type="match status" value="1"/>
</dbReference>
<evidence type="ECO:0000259" key="2">
    <source>
        <dbReference type="Pfam" id="PF17728"/>
    </source>
</evidence>
<evidence type="ECO:0000313" key="3">
    <source>
        <dbReference type="EMBL" id="SDI54457.1"/>
    </source>
</evidence>